<keyword evidence="8" id="KW-1185">Reference proteome</keyword>
<dbReference type="PANTHER" id="PTHR33823">
    <property type="entry name" value="RNA POLYMERASE-BINDING TRANSCRIPTION FACTOR DKSA-RELATED"/>
    <property type="match status" value="1"/>
</dbReference>
<name>A0A4Y7RL24_9FIRM</name>
<dbReference type="OrthoDB" id="9811543at2"/>
<dbReference type="RefSeq" id="WP_134215047.1">
    <property type="nucleotide sequence ID" value="NZ_QFFZ01000048.1"/>
</dbReference>
<organism evidence="7 8">
    <name type="scientific">Pelotomaculum propionicicum</name>
    <dbReference type="NCBI Taxonomy" id="258475"/>
    <lineage>
        <taxon>Bacteria</taxon>
        <taxon>Bacillati</taxon>
        <taxon>Bacillota</taxon>
        <taxon>Clostridia</taxon>
        <taxon>Eubacteriales</taxon>
        <taxon>Desulfotomaculaceae</taxon>
        <taxon>Pelotomaculum</taxon>
    </lineage>
</organism>
<keyword evidence="2" id="KW-0863">Zinc-finger</keyword>
<evidence type="ECO:0000313" key="8">
    <source>
        <dbReference type="Proteomes" id="UP000297597"/>
    </source>
</evidence>
<evidence type="ECO:0000256" key="2">
    <source>
        <dbReference type="ARBA" id="ARBA00022771"/>
    </source>
</evidence>
<dbReference type="EMBL" id="QFFZ01000048">
    <property type="protein sequence ID" value="TEB09439.1"/>
    <property type="molecule type" value="Genomic_DNA"/>
</dbReference>
<dbReference type="InterPro" id="IPR037187">
    <property type="entry name" value="DnaK_N"/>
</dbReference>
<evidence type="ECO:0000256" key="4">
    <source>
        <dbReference type="PROSITE-ProRule" id="PRU00510"/>
    </source>
</evidence>
<keyword evidence="1" id="KW-0479">Metal-binding</keyword>
<feature type="compositionally biased region" description="Basic and acidic residues" evidence="5">
    <location>
        <begin position="224"/>
        <end position="239"/>
    </location>
</feature>
<feature type="region of interest" description="Disordered" evidence="5">
    <location>
        <begin position="216"/>
        <end position="239"/>
    </location>
</feature>
<reference evidence="7 8" key="1">
    <citation type="journal article" date="2018" name="Environ. Microbiol.">
        <title>Novel energy conservation strategies and behaviour of Pelotomaculum schinkii driving syntrophic propionate catabolism.</title>
        <authorList>
            <person name="Hidalgo-Ahumada C.A.P."/>
            <person name="Nobu M.K."/>
            <person name="Narihiro T."/>
            <person name="Tamaki H."/>
            <person name="Liu W.T."/>
            <person name="Kamagata Y."/>
            <person name="Stams A.J.M."/>
            <person name="Imachi H."/>
            <person name="Sousa D.Z."/>
        </authorList>
    </citation>
    <scope>NUCLEOTIDE SEQUENCE [LARGE SCALE GENOMIC DNA]</scope>
    <source>
        <strain evidence="7 8">MGP</strain>
    </source>
</reference>
<dbReference type="PROSITE" id="PS51128">
    <property type="entry name" value="ZF_DKSA_2"/>
    <property type="match status" value="1"/>
</dbReference>
<keyword evidence="3" id="KW-0862">Zinc</keyword>
<dbReference type="SUPFAM" id="SSF57716">
    <property type="entry name" value="Glucocorticoid receptor-like (DNA-binding domain)"/>
    <property type="match status" value="1"/>
</dbReference>
<evidence type="ECO:0000313" key="7">
    <source>
        <dbReference type="EMBL" id="TEB09439.1"/>
    </source>
</evidence>
<dbReference type="NCBIfam" id="TIGR02890">
    <property type="entry name" value="bacill_yteA"/>
    <property type="match status" value="1"/>
</dbReference>
<evidence type="ECO:0000259" key="6">
    <source>
        <dbReference type="Pfam" id="PF01258"/>
    </source>
</evidence>
<gene>
    <name evidence="7" type="primary">yocK</name>
    <name evidence="7" type="ORF">Pmgp_03149</name>
</gene>
<feature type="zinc finger region" description="dksA C4-type" evidence="4">
    <location>
        <begin position="95"/>
        <end position="119"/>
    </location>
</feature>
<evidence type="ECO:0000256" key="1">
    <source>
        <dbReference type="ARBA" id="ARBA00022723"/>
    </source>
</evidence>
<proteinExistence type="predicted"/>
<comment type="caution">
    <text evidence="7">The sequence shown here is derived from an EMBL/GenBank/DDBJ whole genome shotgun (WGS) entry which is preliminary data.</text>
</comment>
<dbReference type="InterPro" id="IPR000962">
    <property type="entry name" value="Znf_DskA_TraR"/>
</dbReference>
<dbReference type="Gene3D" id="1.20.120.910">
    <property type="entry name" value="DksA, coiled-coil domain"/>
    <property type="match status" value="1"/>
</dbReference>
<evidence type="ECO:0000256" key="5">
    <source>
        <dbReference type="SAM" id="MobiDB-lite"/>
    </source>
</evidence>
<dbReference type="PANTHER" id="PTHR33823:SF4">
    <property type="entry name" value="GENERAL STRESS PROTEIN 16O"/>
    <property type="match status" value="1"/>
</dbReference>
<dbReference type="SUPFAM" id="SSF109635">
    <property type="entry name" value="DnaK suppressor protein DksA, alpha-hairpin domain"/>
    <property type="match status" value="1"/>
</dbReference>
<dbReference type="Pfam" id="PF01258">
    <property type="entry name" value="zf-dskA_traR"/>
    <property type="match status" value="1"/>
</dbReference>
<protein>
    <submittedName>
        <fullName evidence="7">General stress protein 16O</fullName>
    </submittedName>
</protein>
<sequence>MQKEQLLDFKRRLLGERSRLAGQINFIDEQGYGGLGVHLGDSIGEISAYDNHPADIGTEVFERSKDFALRENAMLNVDAIDEALARIENGTYGTCTVCGGEIDVKRLEVLPSAAKCRACKEAEEKIPHQNDRPVEEEALGIPFARSFTDDTDQLGYDGEDAWQDVARYSETTDEWSRGGSYYGYSDFDIERKGEVTDVDNIAYEVGDDGMFYKSFRGADDEDTPAERIDTGEKKIYKNR</sequence>
<dbReference type="AlphaFoldDB" id="A0A4Y7RL24"/>
<evidence type="ECO:0000256" key="3">
    <source>
        <dbReference type="ARBA" id="ARBA00022833"/>
    </source>
</evidence>
<dbReference type="InterPro" id="IPR014240">
    <property type="entry name" value="YteA"/>
</dbReference>
<dbReference type="Proteomes" id="UP000297597">
    <property type="component" value="Unassembled WGS sequence"/>
</dbReference>
<accession>A0A4Y7RL24</accession>
<dbReference type="GO" id="GO:0008270">
    <property type="term" value="F:zinc ion binding"/>
    <property type="evidence" value="ECO:0007669"/>
    <property type="project" value="UniProtKB-KW"/>
</dbReference>
<feature type="domain" description="Zinc finger DksA/TraR C4-type" evidence="6">
    <location>
        <begin position="90"/>
        <end position="125"/>
    </location>
</feature>